<feature type="compositionally biased region" description="Polar residues" evidence="1">
    <location>
        <begin position="1"/>
        <end position="25"/>
    </location>
</feature>
<reference evidence="2" key="1">
    <citation type="submission" date="2018-02" db="EMBL/GenBank/DDBJ databases">
        <title>Rhizophora mucronata_Transcriptome.</title>
        <authorList>
            <person name="Meera S.P."/>
            <person name="Sreeshan A."/>
            <person name="Augustine A."/>
        </authorList>
    </citation>
    <scope>NUCLEOTIDE SEQUENCE</scope>
    <source>
        <tissue evidence="2">Leaf</tissue>
    </source>
</reference>
<accession>A0A2P2NPN7</accession>
<proteinExistence type="predicted"/>
<dbReference type="EMBL" id="GGEC01063983">
    <property type="protein sequence ID" value="MBX44467.1"/>
    <property type="molecule type" value="Transcribed_RNA"/>
</dbReference>
<sequence length="37" mass="4037">MCGQGSNNFAQSARTSGNLNFQFHETTAEEGGERRGF</sequence>
<evidence type="ECO:0000256" key="1">
    <source>
        <dbReference type="SAM" id="MobiDB-lite"/>
    </source>
</evidence>
<protein>
    <submittedName>
        <fullName evidence="2">Uncharacterized protein</fullName>
    </submittedName>
</protein>
<feature type="region of interest" description="Disordered" evidence="1">
    <location>
        <begin position="1"/>
        <end position="37"/>
    </location>
</feature>
<organism evidence="2">
    <name type="scientific">Rhizophora mucronata</name>
    <name type="common">Asiatic mangrove</name>
    <dbReference type="NCBI Taxonomy" id="61149"/>
    <lineage>
        <taxon>Eukaryota</taxon>
        <taxon>Viridiplantae</taxon>
        <taxon>Streptophyta</taxon>
        <taxon>Embryophyta</taxon>
        <taxon>Tracheophyta</taxon>
        <taxon>Spermatophyta</taxon>
        <taxon>Magnoliopsida</taxon>
        <taxon>eudicotyledons</taxon>
        <taxon>Gunneridae</taxon>
        <taxon>Pentapetalae</taxon>
        <taxon>rosids</taxon>
        <taxon>fabids</taxon>
        <taxon>Malpighiales</taxon>
        <taxon>Rhizophoraceae</taxon>
        <taxon>Rhizophora</taxon>
    </lineage>
</organism>
<dbReference type="AlphaFoldDB" id="A0A2P2NPN7"/>
<name>A0A2P2NPN7_RHIMU</name>
<evidence type="ECO:0000313" key="2">
    <source>
        <dbReference type="EMBL" id="MBX44467.1"/>
    </source>
</evidence>